<organism evidence="2 3">
    <name type="scientific">Felis catus</name>
    <name type="common">Cat</name>
    <name type="synonym">Felis silvestris catus</name>
    <dbReference type="NCBI Taxonomy" id="9685"/>
    <lineage>
        <taxon>Eukaryota</taxon>
        <taxon>Metazoa</taxon>
        <taxon>Chordata</taxon>
        <taxon>Craniata</taxon>
        <taxon>Vertebrata</taxon>
        <taxon>Euteleostomi</taxon>
        <taxon>Mammalia</taxon>
        <taxon>Eutheria</taxon>
        <taxon>Laurasiatheria</taxon>
        <taxon>Carnivora</taxon>
        <taxon>Feliformia</taxon>
        <taxon>Felidae</taxon>
        <taxon>Felinae</taxon>
        <taxon>Felis</taxon>
    </lineage>
</organism>
<feature type="region of interest" description="Disordered" evidence="1">
    <location>
        <begin position="1"/>
        <end position="29"/>
    </location>
</feature>
<evidence type="ECO:0000256" key="1">
    <source>
        <dbReference type="SAM" id="MobiDB-lite"/>
    </source>
</evidence>
<dbReference type="Proteomes" id="UP000823872">
    <property type="component" value="Chromosome A3"/>
</dbReference>
<name>A0ABI7VZ76_FELCA</name>
<reference evidence="2" key="3">
    <citation type="submission" date="2025-09" db="UniProtKB">
        <authorList>
            <consortium name="Ensembl"/>
        </authorList>
    </citation>
    <scope>IDENTIFICATION</scope>
    <source>
        <strain evidence="2">breed Abyssinian</strain>
    </source>
</reference>
<evidence type="ECO:0000313" key="2">
    <source>
        <dbReference type="Ensembl" id="ENSFCTP00005003377.1"/>
    </source>
</evidence>
<dbReference type="Ensembl" id="ENSFCTT00005005526.1">
    <property type="protein sequence ID" value="ENSFCTP00005003377.1"/>
    <property type="gene ID" value="ENSFCTG00005002112.1"/>
</dbReference>
<dbReference type="InterPro" id="IPR038847">
    <property type="entry name" value="Granulysin-like"/>
</dbReference>
<sequence>MFPERIESMSVAQRLGQSSSRAECEDRPPGPLQIPAPVLCSGHLLGSPPARTSDRSVSFLLWRDVDAVSSPGLTFCGLTPEDHDLDMADKCQDEKFFQMLAQETPQRDLLNKTEGLIYNCWPSWKIMSLLKKRVGEEASQETMKGAVFLVCMEVMLLRGFCMRMVSRFVRLISQASFVAKLPEKSV</sequence>
<dbReference type="GeneTree" id="ENSGT01140000286686"/>
<proteinExistence type="predicted"/>
<accession>A0ABI7VZ76</accession>
<protein>
    <submittedName>
        <fullName evidence="2">Uncharacterized protein</fullName>
    </submittedName>
</protein>
<keyword evidence="3" id="KW-1185">Reference proteome</keyword>
<dbReference type="PANTHER" id="PTHR15541">
    <property type="entry name" value="GRANULYSIN RELATED"/>
    <property type="match status" value="1"/>
</dbReference>
<evidence type="ECO:0000313" key="3">
    <source>
        <dbReference type="Proteomes" id="UP000823872"/>
    </source>
</evidence>
<dbReference type="PANTHER" id="PTHR15541:SF2">
    <property type="entry name" value="GRANULYSIN"/>
    <property type="match status" value="1"/>
</dbReference>
<reference evidence="2" key="2">
    <citation type="submission" date="2025-08" db="UniProtKB">
        <authorList>
            <consortium name="Ensembl"/>
        </authorList>
    </citation>
    <scope>IDENTIFICATION</scope>
    <source>
        <strain evidence="2">breed Abyssinian</strain>
    </source>
</reference>
<reference evidence="2 3" key="1">
    <citation type="submission" date="2021-02" db="EMBL/GenBank/DDBJ databases">
        <title>Safari Cat Assemblies.</title>
        <authorList>
            <person name="Bredemeyer K.R."/>
            <person name="Murphy W.J."/>
        </authorList>
    </citation>
    <scope>NUCLEOTIDE SEQUENCE [LARGE SCALE GENOMIC DNA]</scope>
</reference>